<dbReference type="InterPro" id="IPR006664">
    <property type="entry name" value="OMP_bac"/>
</dbReference>
<dbReference type="PRINTS" id="PR01023">
    <property type="entry name" value="NAFLGMOTY"/>
</dbReference>
<organism evidence="6 7">
    <name type="scientific">Caballeronia terrestris</name>
    <dbReference type="NCBI Taxonomy" id="1226301"/>
    <lineage>
        <taxon>Bacteria</taxon>
        <taxon>Pseudomonadati</taxon>
        <taxon>Pseudomonadota</taxon>
        <taxon>Betaproteobacteria</taxon>
        <taxon>Burkholderiales</taxon>
        <taxon>Burkholderiaceae</taxon>
        <taxon>Caballeronia</taxon>
    </lineage>
</organism>
<reference evidence="6" key="1">
    <citation type="submission" date="2016-01" db="EMBL/GenBank/DDBJ databases">
        <authorList>
            <person name="Peeters C."/>
        </authorList>
    </citation>
    <scope>NUCLEOTIDE SEQUENCE [LARGE SCALE GENOMIC DNA]</scope>
    <source>
        <strain evidence="6">LMG 22937</strain>
    </source>
</reference>
<gene>
    <name evidence="6" type="ORF">AWB67_02534</name>
</gene>
<sequence>MKVIQSIYSVCAIALLVTGCSSGLDRSREEADNARAGVVVSVAKSGVEMRMLEATLFDSDETAVRPDSVAILDRTAVLLKRSTRPILIEGHTDNEGTRVYNDALSLMRAEAIANALIARGVPAARIRTKGMAYLQPIASNNTPEGRAQNRRVEIFVRSESADTLLGPKPLRLDWLPW</sequence>
<dbReference type="RefSeq" id="WP_235025126.1">
    <property type="nucleotide sequence ID" value="NZ_FCOL02000011.1"/>
</dbReference>
<keyword evidence="3" id="KW-0998">Cell outer membrane</keyword>
<evidence type="ECO:0000256" key="2">
    <source>
        <dbReference type="ARBA" id="ARBA00023136"/>
    </source>
</evidence>
<dbReference type="EMBL" id="FCOL02000011">
    <property type="protein sequence ID" value="SAL56175.1"/>
    <property type="molecule type" value="Genomic_DNA"/>
</dbReference>
<keyword evidence="7" id="KW-1185">Reference proteome</keyword>
<comment type="caution">
    <text evidence="6">The sequence shown here is derived from an EMBL/GenBank/DDBJ whole genome shotgun (WGS) entry which is preliminary data.</text>
</comment>
<evidence type="ECO:0000259" key="5">
    <source>
        <dbReference type="PROSITE" id="PS51123"/>
    </source>
</evidence>
<evidence type="ECO:0000256" key="4">
    <source>
        <dbReference type="PROSITE-ProRule" id="PRU00473"/>
    </source>
</evidence>
<dbReference type="SUPFAM" id="SSF103088">
    <property type="entry name" value="OmpA-like"/>
    <property type="match status" value="1"/>
</dbReference>
<dbReference type="PROSITE" id="PS51123">
    <property type="entry name" value="OMPA_2"/>
    <property type="match status" value="1"/>
</dbReference>
<dbReference type="AlphaFoldDB" id="A0A158IHY6"/>
<dbReference type="Gene3D" id="3.30.1330.60">
    <property type="entry name" value="OmpA-like domain"/>
    <property type="match status" value="1"/>
</dbReference>
<dbReference type="PANTHER" id="PTHR30329:SF21">
    <property type="entry name" value="LIPOPROTEIN YIAD-RELATED"/>
    <property type="match status" value="1"/>
</dbReference>
<accession>A0A158IHY6</accession>
<dbReference type="Proteomes" id="UP000054925">
    <property type="component" value="Unassembled WGS sequence"/>
</dbReference>
<proteinExistence type="predicted"/>
<dbReference type="InterPro" id="IPR006665">
    <property type="entry name" value="OmpA-like"/>
</dbReference>
<evidence type="ECO:0000256" key="1">
    <source>
        <dbReference type="ARBA" id="ARBA00004442"/>
    </source>
</evidence>
<evidence type="ECO:0000313" key="6">
    <source>
        <dbReference type="EMBL" id="SAL56175.1"/>
    </source>
</evidence>
<evidence type="ECO:0000313" key="7">
    <source>
        <dbReference type="Proteomes" id="UP000054925"/>
    </source>
</evidence>
<feature type="domain" description="OmpA-like" evidence="5">
    <location>
        <begin position="44"/>
        <end position="160"/>
    </location>
</feature>
<dbReference type="InterPro" id="IPR036737">
    <property type="entry name" value="OmpA-like_sf"/>
</dbReference>
<dbReference type="PRINTS" id="PR01021">
    <property type="entry name" value="OMPADOMAIN"/>
</dbReference>
<dbReference type="CDD" id="cd07185">
    <property type="entry name" value="OmpA_C-like"/>
    <property type="match status" value="1"/>
</dbReference>
<dbReference type="PROSITE" id="PS51257">
    <property type="entry name" value="PROKAR_LIPOPROTEIN"/>
    <property type="match status" value="1"/>
</dbReference>
<dbReference type="Pfam" id="PF00691">
    <property type="entry name" value="OmpA"/>
    <property type="match status" value="1"/>
</dbReference>
<keyword evidence="2 4" id="KW-0472">Membrane</keyword>
<name>A0A158IHY6_9BURK</name>
<dbReference type="PANTHER" id="PTHR30329">
    <property type="entry name" value="STATOR ELEMENT OF FLAGELLAR MOTOR COMPLEX"/>
    <property type="match status" value="1"/>
</dbReference>
<comment type="subcellular location">
    <subcellularLocation>
        <location evidence="1">Cell outer membrane</location>
    </subcellularLocation>
</comment>
<evidence type="ECO:0000256" key="3">
    <source>
        <dbReference type="ARBA" id="ARBA00023237"/>
    </source>
</evidence>
<dbReference type="InterPro" id="IPR050330">
    <property type="entry name" value="Bact_OuterMem_StrucFunc"/>
</dbReference>
<protein>
    <submittedName>
        <fullName evidence="6">OmpA family protein</fullName>
    </submittedName>
</protein>
<dbReference type="GO" id="GO:0009279">
    <property type="term" value="C:cell outer membrane"/>
    <property type="evidence" value="ECO:0007669"/>
    <property type="project" value="UniProtKB-SubCell"/>
</dbReference>